<evidence type="ECO:0000313" key="2">
    <source>
        <dbReference type="EMBL" id="KAJ7319306.1"/>
    </source>
</evidence>
<accession>A0AAD6ZF27</accession>
<proteinExistence type="predicted"/>
<gene>
    <name evidence="2" type="ORF">DFH08DRAFT_1035013</name>
</gene>
<feature type="region of interest" description="Disordered" evidence="1">
    <location>
        <begin position="129"/>
        <end position="148"/>
    </location>
</feature>
<sequence>MDQPSWNDTLRTTLGACGPCLTCGRSRSNAAANGSDDEYTNSNSVRGVRARADELEGLLASADVHWGGDDDWRDRDDDAAPDADAISLHSHLGPQGRSCAPPRTPKHMSLWGLNVFRRDARGRGQCAACSSSSPCFGPGGRRRSSRREATDDLLARAALDAGPTQLKDVSAADVARRARSGSAASQGHADTPVEMDHERRARRKARKDMRRLAAARAEAPHTPTEFEVFPESGELPPAPHKDIPAPFLHLSAPGPAPDALAHLQAAEDEGAADLNGLAYRAVVGEWEWSAVLTCGRNRLRRHAQAQKSKSKRITKSKSSATSSTLASPPPTSASFPHGVRDSGVYADSPTEFGPFTSGTGGVEDEFDGTPGGFDSSFGVEADAEPEVAREALPSPGLSRGAGGFRFGGGGGKGMGGF</sequence>
<evidence type="ECO:0000313" key="3">
    <source>
        <dbReference type="Proteomes" id="UP001218218"/>
    </source>
</evidence>
<feature type="region of interest" description="Disordered" evidence="1">
    <location>
        <begin position="167"/>
        <end position="206"/>
    </location>
</feature>
<comment type="caution">
    <text evidence="2">The sequence shown here is derived from an EMBL/GenBank/DDBJ whole genome shotgun (WGS) entry which is preliminary data.</text>
</comment>
<name>A0AAD6ZF27_9AGAR</name>
<evidence type="ECO:0000256" key="1">
    <source>
        <dbReference type="SAM" id="MobiDB-lite"/>
    </source>
</evidence>
<feature type="compositionally biased region" description="Basic residues" evidence="1">
    <location>
        <begin position="302"/>
        <end position="315"/>
    </location>
</feature>
<dbReference type="AlphaFoldDB" id="A0AAD6ZF27"/>
<dbReference type="EMBL" id="JARIHO010000054">
    <property type="protein sequence ID" value="KAJ7319306.1"/>
    <property type="molecule type" value="Genomic_DNA"/>
</dbReference>
<feature type="region of interest" description="Disordered" evidence="1">
    <location>
        <begin position="302"/>
        <end position="417"/>
    </location>
</feature>
<keyword evidence="3" id="KW-1185">Reference proteome</keyword>
<feature type="compositionally biased region" description="Low complexity" evidence="1">
    <location>
        <begin position="316"/>
        <end position="326"/>
    </location>
</feature>
<protein>
    <submittedName>
        <fullName evidence="2">Uncharacterized protein</fullName>
    </submittedName>
</protein>
<reference evidence="2" key="1">
    <citation type="submission" date="2023-03" db="EMBL/GenBank/DDBJ databases">
        <title>Massive genome expansion in bonnet fungi (Mycena s.s.) driven by repeated elements and novel gene families across ecological guilds.</title>
        <authorList>
            <consortium name="Lawrence Berkeley National Laboratory"/>
            <person name="Harder C.B."/>
            <person name="Miyauchi S."/>
            <person name="Viragh M."/>
            <person name="Kuo A."/>
            <person name="Thoen E."/>
            <person name="Andreopoulos B."/>
            <person name="Lu D."/>
            <person name="Skrede I."/>
            <person name="Drula E."/>
            <person name="Henrissat B."/>
            <person name="Morin E."/>
            <person name="Kohler A."/>
            <person name="Barry K."/>
            <person name="LaButti K."/>
            <person name="Morin E."/>
            <person name="Salamov A."/>
            <person name="Lipzen A."/>
            <person name="Mereny Z."/>
            <person name="Hegedus B."/>
            <person name="Baldrian P."/>
            <person name="Stursova M."/>
            <person name="Weitz H."/>
            <person name="Taylor A."/>
            <person name="Grigoriev I.V."/>
            <person name="Nagy L.G."/>
            <person name="Martin F."/>
            <person name="Kauserud H."/>
        </authorList>
    </citation>
    <scope>NUCLEOTIDE SEQUENCE</scope>
    <source>
        <strain evidence="2">CBHHK002</strain>
    </source>
</reference>
<feature type="compositionally biased region" description="Gly residues" evidence="1">
    <location>
        <begin position="399"/>
        <end position="417"/>
    </location>
</feature>
<organism evidence="2 3">
    <name type="scientific">Mycena albidolilacea</name>
    <dbReference type="NCBI Taxonomy" id="1033008"/>
    <lineage>
        <taxon>Eukaryota</taxon>
        <taxon>Fungi</taxon>
        <taxon>Dikarya</taxon>
        <taxon>Basidiomycota</taxon>
        <taxon>Agaricomycotina</taxon>
        <taxon>Agaricomycetes</taxon>
        <taxon>Agaricomycetidae</taxon>
        <taxon>Agaricales</taxon>
        <taxon>Marasmiineae</taxon>
        <taxon>Mycenaceae</taxon>
        <taxon>Mycena</taxon>
    </lineage>
</organism>
<dbReference type="Proteomes" id="UP001218218">
    <property type="component" value="Unassembled WGS sequence"/>
</dbReference>